<dbReference type="EMBL" id="CP024047">
    <property type="protein sequence ID" value="AXR78926.1"/>
    <property type="molecule type" value="Genomic_DNA"/>
</dbReference>
<dbReference type="Pfam" id="PF25929">
    <property type="entry name" value="DUF7974"/>
    <property type="match status" value="1"/>
</dbReference>
<dbReference type="AlphaFoldDB" id="A0A346PND3"/>
<dbReference type="RefSeq" id="WP_117365904.1">
    <property type="nucleotide sequence ID" value="NZ_CP024047.1"/>
</dbReference>
<accession>A0A346PND3</accession>
<evidence type="ECO:0000313" key="4">
    <source>
        <dbReference type="EMBL" id="AXR81028.1"/>
    </source>
</evidence>
<sequence length="170" mass="19522">MRRDESSPLEHSRRSPASSGRTIDWSALSDAVLPQAIRCRAIDVTISTDRDEYRLGEPVSIDVTLENRLPVPIRLRTDSPERWYWAVDGHPAASCHPRGIPDRPSTIAFARGERKRFRRRWSQRLRVDEREWQPVGPGRYVLEAKIARDDAEARGLIGRCTVEICEPRLV</sequence>
<gene>
    <name evidence="3" type="ORF">AArc1_2613</name>
    <name evidence="4" type="ORF">AArcMg_1010</name>
</gene>
<feature type="domain" description="DUF7974" evidence="2">
    <location>
        <begin position="31"/>
        <end position="164"/>
    </location>
</feature>
<dbReference type="InterPro" id="IPR058280">
    <property type="entry name" value="DUF7974"/>
</dbReference>
<feature type="region of interest" description="Disordered" evidence="1">
    <location>
        <begin position="1"/>
        <end position="21"/>
    </location>
</feature>
<dbReference type="OrthoDB" id="196304at2157"/>
<feature type="compositionally biased region" description="Basic and acidic residues" evidence="1">
    <location>
        <begin position="1"/>
        <end position="13"/>
    </location>
</feature>
<organism evidence="4 5">
    <name type="scientific">Natrarchaeobaculum sulfurireducens</name>
    <dbReference type="NCBI Taxonomy" id="2044521"/>
    <lineage>
        <taxon>Archaea</taxon>
        <taxon>Methanobacteriati</taxon>
        <taxon>Methanobacteriota</taxon>
        <taxon>Stenosarchaea group</taxon>
        <taxon>Halobacteria</taxon>
        <taxon>Halobacteriales</taxon>
        <taxon>Natrialbaceae</taxon>
        <taxon>Natrarchaeobaculum</taxon>
    </lineage>
</organism>
<evidence type="ECO:0000259" key="2">
    <source>
        <dbReference type="Pfam" id="PF25929"/>
    </source>
</evidence>
<accession>A0A346PHD1</accession>
<protein>
    <recommendedName>
        <fullName evidence="2">DUF7974 domain-containing protein</fullName>
    </recommendedName>
</protein>
<reference evidence="6" key="1">
    <citation type="submission" date="2017-10" db="EMBL/GenBank/DDBJ databases">
        <title>Phenotypic and genomic properties of facultatively anaerobic sulfur-reducing natronoarchaea from hypersaline soda lakes.</title>
        <authorList>
            <person name="Sorokin D.Y."/>
            <person name="Kublanov I.V."/>
            <person name="Roman P."/>
            <person name="Sinninghe Damste J.S."/>
            <person name="Golyshin P.N."/>
            <person name="Rojo D."/>
            <person name="Ciordia S."/>
            <person name="Mena Md.C."/>
            <person name="Ferrer M."/>
            <person name="Messina E."/>
            <person name="Smedile F."/>
            <person name="La Spada G."/>
            <person name="La Cono V."/>
            <person name="Yakimov M.M."/>
        </authorList>
    </citation>
    <scope>NUCLEOTIDE SEQUENCE [LARGE SCALE GENOMIC DNA]</scope>
    <source>
        <strain evidence="6">AArc1</strain>
    </source>
</reference>
<evidence type="ECO:0000313" key="3">
    <source>
        <dbReference type="EMBL" id="AXR78926.1"/>
    </source>
</evidence>
<evidence type="ECO:0000256" key="1">
    <source>
        <dbReference type="SAM" id="MobiDB-lite"/>
    </source>
</evidence>
<keyword evidence="5" id="KW-1185">Reference proteome</keyword>
<evidence type="ECO:0000313" key="6">
    <source>
        <dbReference type="Proteomes" id="UP000258707"/>
    </source>
</evidence>
<dbReference type="Proteomes" id="UP000258707">
    <property type="component" value="Chromosome"/>
</dbReference>
<reference evidence="4" key="3">
    <citation type="journal article" date="2019" name="Int. J. Syst. Evol. Microbiol.">
        <title>Natronolimnobius sulfurireducens sp. nov. and Halalkaliarchaeum desulfuricum gen. nov., sp. nov., the first sulfur-respiring alkaliphilic haloarchaea from hypersaline alkaline lakes.</title>
        <authorList>
            <person name="Sorokin D.Y."/>
            <person name="Yakimov M."/>
            <person name="Messina E."/>
            <person name="Merkel A.Y."/>
            <person name="Bale N.J."/>
            <person name="Sinninghe Damste J.S."/>
        </authorList>
    </citation>
    <scope>NUCLEOTIDE SEQUENCE</scope>
    <source>
        <strain evidence="4">AArc-Mg</strain>
        <strain evidence="3">AArc1</strain>
    </source>
</reference>
<dbReference type="GeneID" id="37641507"/>
<dbReference type="EMBL" id="CP027033">
    <property type="protein sequence ID" value="AXR81028.1"/>
    <property type="molecule type" value="Genomic_DNA"/>
</dbReference>
<name>A0A346PND3_9EURY</name>
<dbReference type="KEGG" id="nan:AArc1_2613"/>
<evidence type="ECO:0000313" key="5">
    <source>
        <dbReference type="Proteomes" id="UP000258613"/>
    </source>
</evidence>
<dbReference type="KEGG" id="nag:AArcMg_1010"/>
<dbReference type="Proteomes" id="UP000258613">
    <property type="component" value="Chromosome"/>
</dbReference>
<reference evidence="5" key="2">
    <citation type="submission" date="2018-02" db="EMBL/GenBank/DDBJ databases">
        <title>Phenotypic and genomic properties of facultatively anaerobic sulfur-reducing natronoarchaea from hypersaline soda lakes.</title>
        <authorList>
            <person name="Sorokin D.Y."/>
            <person name="Kublanov I.V."/>
            <person name="Roman P."/>
            <person name="Sinninghe Damste J.S."/>
            <person name="Golyshin P.N."/>
            <person name="Rojo D."/>
            <person name="Ciordia S."/>
            <person name="Mena M.D.C."/>
            <person name="Ferrer M."/>
            <person name="Messina E."/>
            <person name="Smedile F."/>
            <person name="La Spada G."/>
            <person name="La Cono V."/>
            <person name="Yakimov M.M."/>
        </authorList>
    </citation>
    <scope>NUCLEOTIDE SEQUENCE [LARGE SCALE GENOMIC DNA]</scope>
    <source>
        <strain evidence="5">AArc-Mg</strain>
    </source>
</reference>
<proteinExistence type="predicted"/>